<evidence type="ECO:0000313" key="2">
    <source>
        <dbReference type="Proteomes" id="UP001152795"/>
    </source>
</evidence>
<name>A0A6S7HLE4_PARCT</name>
<dbReference type="Proteomes" id="UP001152795">
    <property type="component" value="Unassembled WGS sequence"/>
</dbReference>
<protein>
    <submittedName>
        <fullName evidence="1">Uncharacterized protein</fullName>
    </submittedName>
</protein>
<keyword evidence="2" id="KW-1185">Reference proteome</keyword>
<dbReference type="PANTHER" id="PTHR33480">
    <property type="entry name" value="SET DOMAIN-CONTAINING PROTEIN-RELATED"/>
    <property type="match status" value="1"/>
</dbReference>
<accession>A0A6S7HLE4</accession>
<evidence type="ECO:0000313" key="1">
    <source>
        <dbReference type="EMBL" id="CAB4005606.1"/>
    </source>
</evidence>
<dbReference type="EMBL" id="CACRXK020005248">
    <property type="protein sequence ID" value="CAB4005606.1"/>
    <property type="molecule type" value="Genomic_DNA"/>
</dbReference>
<dbReference type="AlphaFoldDB" id="A0A6S7HLE4"/>
<organism evidence="1 2">
    <name type="scientific">Paramuricea clavata</name>
    <name type="common">Red gorgonian</name>
    <name type="synonym">Violescent sea-whip</name>
    <dbReference type="NCBI Taxonomy" id="317549"/>
    <lineage>
        <taxon>Eukaryota</taxon>
        <taxon>Metazoa</taxon>
        <taxon>Cnidaria</taxon>
        <taxon>Anthozoa</taxon>
        <taxon>Octocorallia</taxon>
        <taxon>Malacalcyonacea</taxon>
        <taxon>Plexauridae</taxon>
        <taxon>Paramuricea</taxon>
    </lineage>
</organism>
<comment type="caution">
    <text evidence="1">The sequence shown here is derived from an EMBL/GenBank/DDBJ whole genome shotgun (WGS) entry which is preliminary data.</text>
</comment>
<gene>
    <name evidence="1" type="ORF">PACLA_8A069424</name>
</gene>
<proteinExistence type="predicted"/>
<dbReference type="PANTHER" id="PTHR33480:SF5">
    <property type="entry name" value="SI:DKEY-51D8.9"/>
    <property type="match status" value="1"/>
</dbReference>
<sequence length="160" mass="17801">MVQHLEQIHSGEEEVKKAIAYDPKDPKRVQQFEKLCRMGNFNHNMKVLDIKEGKLKVYQIAVGLHNPKNGKRCGKHCSTNQSNYPEGWKPTVGENRNGEGVGGVAENEAYRQGGVKINGNEKASLEDLLKPGNFDTLICCARNMAGYEENAASNCSPLWL</sequence>
<reference evidence="1" key="1">
    <citation type="submission" date="2020-04" db="EMBL/GenBank/DDBJ databases">
        <authorList>
            <person name="Alioto T."/>
            <person name="Alioto T."/>
            <person name="Gomez Garrido J."/>
        </authorList>
    </citation>
    <scope>NUCLEOTIDE SEQUENCE</scope>
    <source>
        <strain evidence="1">A484AB</strain>
    </source>
</reference>